<dbReference type="Gene3D" id="2.40.70.10">
    <property type="entry name" value="Acid Proteases"/>
    <property type="match status" value="1"/>
</dbReference>
<reference evidence="3" key="1">
    <citation type="submission" date="2022-11" db="UniProtKB">
        <authorList>
            <consortium name="WormBaseParasite"/>
        </authorList>
    </citation>
    <scope>IDENTIFICATION</scope>
</reference>
<dbReference type="InterPro" id="IPR021109">
    <property type="entry name" value="Peptidase_aspartic_dom_sf"/>
</dbReference>
<name>A0A914EKZ0_9BILA</name>
<accession>A0A914EKZ0</accession>
<feature type="domain" description="Peptidase A1" evidence="1">
    <location>
        <begin position="1"/>
        <end position="82"/>
    </location>
</feature>
<dbReference type="InterPro" id="IPR033121">
    <property type="entry name" value="PEPTIDASE_A1"/>
</dbReference>
<dbReference type="SUPFAM" id="SSF50630">
    <property type="entry name" value="Acid proteases"/>
    <property type="match status" value="1"/>
</dbReference>
<keyword evidence="2" id="KW-1185">Reference proteome</keyword>
<sequence length="82" mass="8898">METWDLTYFDGSNVTGIFGVDTAVIEDGSDQLVVTRTTFGQPVYENDFMVNDLTFDGILGLGFGEINGAAPPLVSQSLFRTI</sequence>
<dbReference type="Pfam" id="PF00026">
    <property type="entry name" value="Asp"/>
    <property type="match status" value="1"/>
</dbReference>
<organism evidence="2 3">
    <name type="scientific">Acrobeloides nanus</name>
    <dbReference type="NCBI Taxonomy" id="290746"/>
    <lineage>
        <taxon>Eukaryota</taxon>
        <taxon>Metazoa</taxon>
        <taxon>Ecdysozoa</taxon>
        <taxon>Nematoda</taxon>
        <taxon>Chromadorea</taxon>
        <taxon>Rhabditida</taxon>
        <taxon>Tylenchina</taxon>
        <taxon>Cephalobomorpha</taxon>
        <taxon>Cephaloboidea</taxon>
        <taxon>Cephalobidae</taxon>
        <taxon>Acrobeloides</taxon>
    </lineage>
</organism>
<dbReference type="WBParaSite" id="ACRNAN_scaffold9141.g17943.t1">
    <property type="protein sequence ID" value="ACRNAN_scaffold9141.g17943.t1"/>
    <property type="gene ID" value="ACRNAN_scaffold9141.g17943"/>
</dbReference>
<proteinExistence type="predicted"/>
<dbReference type="PROSITE" id="PS51767">
    <property type="entry name" value="PEPTIDASE_A1"/>
    <property type="match status" value="1"/>
</dbReference>
<protein>
    <submittedName>
        <fullName evidence="3">Peptidase A1 domain-containing protein</fullName>
    </submittedName>
</protein>
<evidence type="ECO:0000313" key="2">
    <source>
        <dbReference type="Proteomes" id="UP000887540"/>
    </source>
</evidence>
<dbReference type="Proteomes" id="UP000887540">
    <property type="component" value="Unplaced"/>
</dbReference>
<evidence type="ECO:0000259" key="1">
    <source>
        <dbReference type="PROSITE" id="PS51767"/>
    </source>
</evidence>
<evidence type="ECO:0000313" key="3">
    <source>
        <dbReference type="WBParaSite" id="ACRNAN_scaffold9141.g17943.t1"/>
    </source>
</evidence>
<dbReference type="AlphaFoldDB" id="A0A914EKZ0"/>